<dbReference type="InterPro" id="IPR036457">
    <property type="entry name" value="PPM-type-like_dom_sf"/>
</dbReference>
<dbReference type="RefSeq" id="WP_252660223.1">
    <property type="nucleotide sequence ID" value="NZ_CP098611.1"/>
</dbReference>
<accession>A0ABY5AK33</accession>
<dbReference type="Gene3D" id="3.60.40.10">
    <property type="entry name" value="PPM-type phosphatase domain"/>
    <property type="match status" value="1"/>
</dbReference>
<feature type="domain" description="PPM-type phosphatase" evidence="1">
    <location>
        <begin position="267"/>
        <end position="527"/>
    </location>
</feature>
<reference evidence="2" key="1">
    <citation type="submission" date="2022-06" db="EMBL/GenBank/DDBJ databases">
        <title>Genome sequence of Phormidium yuhuli AB48 isolated from an industrial photobioreactor environment.</title>
        <authorList>
            <person name="Qiu Y."/>
            <person name="Noonan A.J.C."/>
            <person name="Dofher K."/>
            <person name="Koch M."/>
            <person name="Kieft B."/>
            <person name="Lin X."/>
            <person name="Ziels R.M."/>
            <person name="Hallam S.J."/>
        </authorList>
    </citation>
    <scope>NUCLEOTIDE SEQUENCE</scope>
    <source>
        <strain evidence="2">AB48</strain>
    </source>
</reference>
<dbReference type="CDD" id="cd00143">
    <property type="entry name" value="PP2Cc"/>
    <property type="match status" value="1"/>
</dbReference>
<dbReference type="InterPro" id="IPR001932">
    <property type="entry name" value="PPM-type_phosphatase-like_dom"/>
</dbReference>
<sequence length="532" mass="60390">MIWFAILIPKTDGGGMTLPVYLDPQRRYRPLKRPVLNNWGDIEVRVSDQNPGESPYYRSSQGSMPSIPDVAEPYIHPYCATNSALPRLHDAWDNERYAIVLLEDRSQLSPLMESWTGKSSLKRQQVALQQLHWLYQMTDLWMLLTELEARPSLMRLENLRLDQDDLLCLQRLYPETTADSLSLKQLGDTWSRLFRVSQMSPHLDIAQLIQRLQQGQISSPERLRSHLDQLFESLQPQFAAEDEEDDDPTGWNFAEEDLTVTAPITPTIQLTHAGQTDIGRQRRHNEDTFLLWLRQHQRETPNLRTESARGLYILCDGMGGHEGGDVASAIAIETVADRILPYWDDAFPEQWRINEAIAAANTAIYQLNQEQGRRGNRRMGTTLVMLLLDGNQAAIAHVGDSRLYRLTVSGGLELLTRDHELGQQSIAQGVDPAVAYQTPQAYQLTQALGPRESVRPDIRFLPILETTLFLLASDGLTDRSLVELHWKTHLKPYLAVSTNLNLAPQELIDLANQENGRDNITAVLVRAELKSL</sequence>
<dbReference type="Proteomes" id="UP001056708">
    <property type="component" value="Chromosome"/>
</dbReference>
<evidence type="ECO:0000259" key="1">
    <source>
        <dbReference type="PROSITE" id="PS51746"/>
    </source>
</evidence>
<dbReference type="PROSITE" id="PS51746">
    <property type="entry name" value="PPM_2"/>
    <property type="match status" value="1"/>
</dbReference>
<dbReference type="SMART" id="SM00332">
    <property type="entry name" value="PP2Cc"/>
    <property type="match status" value="1"/>
</dbReference>
<evidence type="ECO:0000313" key="3">
    <source>
        <dbReference type="Proteomes" id="UP001056708"/>
    </source>
</evidence>
<gene>
    <name evidence="2" type="ORF">NEA10_11605</name>
</gene>
<name>A0ABY5AK33_9CYAN</name>
<proteinExistence type="predicted"/>
<dbReference type="SUPFAM" id="SSF81606">
    <property type="entry name" value="PP2C-like"/>
    <property type="match status" value="1"/>
</dbReference>
<dbReference type="Pfam" id="PF13672">
    <property type="entry name" value="PP2C_2"/>
    <property type="match status" value="1"/>
</dbReference>
<protein>
    <submittedName>
        <fullName evidence="2">Serine/threonine phosphatase</fullName>
    </submittedName>
</protein>
<dbReference type="EMBL" id="CP098611">
    <property type="protein sequence ID" value="USR89534.1"/>
    <property type="molecule type" value="Genomic_DNA"/>
</dbReference>
<keyword evidence="3" id="KW-1185">Reference proteome</keyword>
<dbReference type="NCBIfam" id="NF011149">
    <property type="entry name" value="PRK14559.1"/>
    <property type="match status" value="1"/>
</dbReference>
<organism evidence="2 3">
    <name type="scientific">Phormidium yuhuli AB48</name>
    <dbReference type="NCBI Taxonomy" id="2940671"/>
    <lineage>
        <taxon>Bacteria</taxon>
        <taxon>Bacillati</taxon>
        <taxon>Cyanobacteriota</taxon>
        <taxon>Cyanophyceae</taxon>
        <taxon>Oscillatoriophycideae</taxon>
        <taxon>Oscillatoriales</taxon>
        <taxon>Oscillatoriaceae</taxon>
        <taxon>Phormidium</taxon>
        <taxon>Phormidium yuhuli</taxon>
    </lineage>
</organism>
<evidence type="ECO:0000313" key="2">
    <source>
        <dbReference type="EMBL" id="USR89534.1"/>
    </source>
</evidence>
<dbReference type="SMART" id="SM00331">
    <property type="entry name" value="PP2C_SIG"/>
    <property type="match status" value="1"/>
</dbReference>